<dbReference type="InterPro" id="IPR000587">
    <property type="entry name" value="Creatinase_N"/>
</dbReference>
<dbReference type="InterPro" id="IPR029149">
    <property type="entry name" value="Creatin/AminoP/Spt16_N"/>
</dbReference>
<evidence type="ECO:0000313" key="7">
    <source>
        <dbReference type="EMBL" id="GLR66379.1"/>
    </source>
</evidence>
<dbReference type="Pfam" id="PF16189">
    <property type="entry name" value="Creatinase_N_2"/>
    <property type="match status" value="1"/>
</dbReference>
<evidence type="ECO:0000259" key="5">
    <source>
        <dbReference type="Pfam" id="PF01321"/>
    </source>
</evidence>
<keyword evidence="3" id="KW-0378">Hydrolase</keyword>
<dbReference type="SUPFAM" id="SSF53092">
    <property type="entry name" value="Creatinase/prolidase N-terminal domain"/>
    <property type="match status" value="1"/>
</dbReference>
<keyword evidence="8" id="KW-1185">Reference proteome</keyword>
<keyword evidence="7" id="KW-0031">Aminopeptidase</keyword>
<keyword evidence="2" id="KW-0479">Metal-binding</keyword>
<proteinExistence type="inferred from homology"/>
<sequence length="588" mass="62572">MTSEHNTRLTALRAALKSRGLDGFLIPRADEHLGEYVPKSAERLEFITGFSGSAGLAIVLPAIAAVFSDGRYTLQLEQQTDPALWERLHMSETKPEAWLAQHAKGLAIGYDPWMLSADSLARFAATKMVATKTNPVDEIWAGRPAQPSAPAVPHPEIFTGESSSAKRARLGNALREAGQDAAILSDPASLAWLFNIRGADVEFTPIALGFALLFADSTATLFMSGEKLPPGTRAHLGPDVALAERAALPAALASLAGRTVRYDPAAMPVWFKTTLEAAGAKIAEGPDPVALPRALKNPVEQAGARAAHRRDGAAMVRFLAWLAKAAPMGAQSEISAAEALLGERAGEHNFKGESFPAISGAGEHGAIIHYRVTPESNRPIRPNEVYLIDSGGQYLDGTTDITRTIWTGPGPAPDLVREHVTRVLAGHIALAQMLFPEGVAGAHIDAFARAALWQAGLDYDHGTGHGVGSYLSVHEGPASISRAAKPVALQAGMILSNEPGFYLPGAYGIRLENLVLVQPADFPPQTRKFLCFETLTLAPFDRALINPALLTAPALEWLNAYHARVYAELSPSLPAGARDWLAAATAKI</sequence>
<dbReference type="InterPro" id="IPR032416">
    <property type="entry name" value="Peptidase_M24_C"/>
</dbReference>
<feature type="domain" description="Creatinase N-terminal" evidence="5">
    <location>
        <begin position="8"/>
        <end position="126"/>
    </location>
</feature>
<dbReference type="InterPro" id="IPR036005">
    <property type="entry name" value="Creatinase/aminopeptidase-like"/>
</dbReference>
<name>A0ABQ6A2J0_9PROT</name>
<dbReference type="InterPro" id="IPR000994">
    <property type="entry name" value="Pept_M24"/>
</dbReference>
<feature type="domain" description="Peptidase M24 C-terminal" evidence="6">
    <location>
        <begin position="528"/>
        <end position="588"/>
    </location>
</feature>
<dbReference type="GO" id="GO:0004177">
    <property type="term" value="F:aminopeptidase activity"/>
    <property type="evidence" value="ECO:0007669"/>
    <property type="project" value="UniProtKB-KW"/>
</dbReference>
<dbReference type="PANTHER" id="PTHR43763">
    <property type="entry name" value="XAA-PRO AMINOPEPTIDASE 1"/>
    <property type="match status" value="1"/>
</dbReference>
<dbReference type="Proteomes" id="UP001156641">
    <property type="component" value="Unassembled WGS sequence"/>
</dbReference>
<gene>
    <name evidence="7" type="ORF">GCM10010909_10590</name>
</gene>
<dbReference type="Pfam" id="PF01321">
    <property type="entry name" value="Creatinase_N"/>
    <property type="match status" value="1"/>
</dbReference>
<evidence type="ECO:0000256" key="3">
    <source>
        <dbReference type="ARBA" id="ARBA00022801"/>
    </source>
</evidence>
<evidence type="ECO:0000313" key="8">
    <source>
        <dbReference type="Proteomes" id="UP001156641"/>
    </source>
</evidence>
<dbReference type="SUPFAM" id="SSF55920">
    <property type="entry name" value="Creatinase/aminopeptidase"/>
    <property type="match status" value="1"/>
</dbReference>
<accession>A0ABQ6A2J0</accession>
<dbReference type="Gene3D" id="3.40.350.10">
    <property type="entry name" value="Creatinase/prolidase N-terminal domain"/>
    <property type="match status" value="2"/>
</dbReference>
<dbReference type="Pfam" id="PF16188">
    <property type="entry name" value="Peptidase_M24_C"/>
    <property type="match status" value="1"/>
</dbReference>
<dbReference type="Pfam" id="PF00557">
    <property type="entry name" value="Peptidase_M24"/>
    <property type="match status" value="1"/>
</dbReference>
<dbReference type="EMBL" id="BSOS01000017">
    <property type="protein sequence ID" value="GLR66379.1"/>
    <property type="molecule type" value="Genomic_DNA"/>
</dbReference>
<protein>
    <submittedName>
        <fullName evidence="7">Xaa-Pro aminopeptidase</fullName>
    </submittedName>
</protein>
<feature type="domain" description="Peptidase M24" evidence="4">
    <location>
        <begin position="304"/>
        <end position="518"/>
    </location>
</feature>
<dbReference type="InterPro" id="IPR033740">
    <property type="entry name" value="Pept_M24B"/>
</dbReference>
<dbReference type="Gene3D" id="3.90.230.10">
    <property type="entry name" value="Creatinase/methionine aminopeptidase superfamily"/>
    <property type="match status" value="1"/>
</dbReference>
<evidence type="ECO:0000256" key="2">
    <source>
        <dbReference type="ARBA" id="ARBA00022723"/>
    </source>
</evidence>
<comment type="caution">
    <text evidence="7">The sequence shown here is derived from an EMBL/GenBank/DDBJ whole genome shotgun (WGS) entry which is preliminary data.</text>
</comment>
<dbReference type="CDD" id="cd01085">
    <property type="entry name" value="APP"/>
    <property type="match status" value="1"/>
</dbReference>
<reference evidence="8" key="1">
    <citation type="journal article" date="2019" name="Int. J. Syst. Evol. Microbiol.">
        <title>The Global Catalogue of Microorganisms (GCM) 10K type strain sequencing project: providing services to taxonomists for standard genome sequencing and annotation.</title>
        <authorList>
            <consortium name="The Broad Institute Genomics Platform"/>
            <consortium name="The Broad Institute Genome Sequencing Center for Infectious Disease"/>
            <person name="Wu L."/>
            <person name="Ma J."/>
        </authorList>
    </citation>
    <scope>NUCLEOTIDE SEQUENCE [LARGE SCALE GENOMIC DNA]</scope>
    <source>
        <strain evidence="8">NBRC 112502</strain>
    </source>
</reference>
<comment type="similarity">
    <text evidence="1">Belongs to the peptidase M24B family.</text>
</comment>
<keyword evidence="7" id="KW-0645">Protease</keyword>
<dbReference type="RefSeq" id="WP_284257062.1">
    <property type="nucleotide sequence ID" value="NZ_BSOS01000017.1"/>
</dbReference>
<organism evidence="7 8">
    <name type="scientific">Acidocella aquatica</name>
    <dbReference type="NCBI Taxonomy" id="1922313"/>
    <lineage>
        <taxon>Bacteria</taxon>
        <taxon>Pseudomonadati</taxon>
        <taxon>Pseudomonadota</taxon>
        <taxon>Alphaproteobacteria</taxon>
        <taxon>Acetobacterales</taxon>
        <taxon>Acidocellaceae</taxon>
        <taxon>Acidocella</taxon>
    </lineage>
</organism>
<evidence type="ECO:0000259" key="4">
    <source>
        <dbReference type="Pfam" id="PF00557"/>
    </source>
</evidence>
<dbReference type="InterPro" id="IPR050422">
    <property type="entry name" value="X-Pro_aminopeptidase_P"/>
</dbReference>
<dbReference type="PANTHER" id="PTHR43763:SF6">
    <property type="entry name" value="XAA-PRO AMINOPEPTIDASE 1"/>
    <property type="match status" value="1"/>
</dbReference>
<evidence type="ECO:0000259" key="6">
    <source>
        <dbReference type="Pfam" id="PF16188"/>
    </source>
</evidence>
<evidence type="ECO:0000256" key="1">
    <source>
        <dbReference type="ARBA" id="ARBA00008766"/>
    </source>
</evidence>